<dbReference type="Proteomes" id="UP000184694">
    <property type="component" value="Unassembled WGS sequence"/>
</dbReference>
<comment type="subcellular location">
    <subcellularLocation>
        <location evidence="1">Cell membrane</location>
        <topology evidence="1">Multi-pass membrane protein</topology>
    </subcellularLocation>
</comment>
<dbReference type="STRING" id="1121457.SAMN02745161_1271"/>
<feature type="transmembrane region" description="Helical" evidence="7">
    <location>
        <begin position="324"/>
        <end position="347"/>
    </location>
</feature>
<dbReference type="Pfam" id="PF00482">
    <property type="entry name" value="T2SSF"/>
    <property type="match status" value="2"/>
</dbReference>
<comment type="similarity">
    <text evidence="2">Belongs to the GSP F family.</text>
</comment>
<keyword evidence="10" id="KW-1185">Reference proteome</keyword>
<feature type="domain" description="Type II secretion system protein GspF" evidence="8">
    <location>
        <begin position="223"/>
        <end position="315"/>
    </location>
</feature>
<keyword evidence="4 7" id="KW-0812">Transmembrane</keyword>
<dbReference type="OrthoDB" id="5444670at2"/>
<accession>A0A1N6FED7</accession>
<evidence type="ECO:0000256" key="4">
    <source>
        <dbReference type="ARBA" id="ARBA00022692"/>
    </source>
</evidence>
<keyword evidence="6 7" id="KW-0472">Membrane</keyword>
<evidence type="ECO:0000256" key="2">
    <source>
        <dbReference type="ARBA" id="ARBA00005745"/>
    </source>
</evidence>
<dbReference type="RefSeq" id="WP_074216101.1">
    <property type="nucleotide sequence ID" value="NZ_FSRG01000004.1"/>
</dbReference>
<organism evidence="9 10">
    <name type="scientific">Halodesulfovibrio marinisediminis DSM 17456</name>
    <dbReference type="NCBI Taxonomy" id="1121457"/>
    <lineage>
        <taxon>Bacteria</taxon>
        <taxon>Pseudomonadati</taxon>
        <taxon>Thermodesulfobacteriota</taxon>
        <taxon>Desulfovibrionia</taxon>
        <taxon>Desulfovibrionales</taxon>
        <taxon>Desulfovibrionaceae</taxon>
        <taxon>Halodesulfovibrio</taxon>
    </lineage>
</organism>
<evidence type="ECO:0000256" key="5">
    <source>
        <dbReference type="ARBA" id="ARBA00022989"/>
    </source>
</evidence>
<keyword evidence="3" id="KW-1003">Cell membrane</keyword>
<evidence type="ECO:0000313" key="9">
    <source>
        <dbReference type="EMBL" id="SIN93651.1"/>
    </source>
</evidence>
<feature type="transmembrane region" description="Helical" evidence="7">
    <location>
        <begin position="178"/>
        <end position="197"/>
    </location>
</feature>
<evidence type="ECO:0000256" key="6">
    <source>
        <dbReference type="ARBA" id="ARBA00023136"/>
    </source>
</evidence>
<dbReference type="PANTHER" id="PTHR30012">
    <property type="entry name" value="GENERAL SECRETION PATHWAY PROTEIN"/>
    <property type="match status" value="1"/>
</dbReference>
<protein>
    <submittedName>
        <fullName evidence="9">Type II secretory pathway, component PulF</fullName>
    </submittedName>
</protein>
<evidence type="ECO:0000256" key="7">
    <source>
        <dbReference type="SAM" id="Phobius"/>
    </source>
</evidence>
<evidence type="ECO:0000259" key="8">
    <source>
        <dbReference type="Pfam" id="PF00482"/>
    </source>
</evidence>
<feature type="transmembrane region" description="Helical" evidence="7">
    <location>
        <begin position="122"/>
        <end position="143"/>
    </location>
</feature>
<dbReference type="InterPro" id="IPR018076">
    <property type="entry name" value="T2SS_GspF_dom"/>
</dbReference>
<dbReference type="EMBL" id="FSRG01000004">
    <property type="protein sequence ID" value="SIN93651.1"/>
    <property type="molecule type" value="Genomic_DNA"/>
</dbReference>
<keyword evidence="5 7" id="KW-1133">Transmembrane helix</keyword>
<dbReference type="PANTHER" id="PTHR30012:SF0">
    <property type="entry name" value="TYPE II SECRETION SYSTEM PROTEIN F-RELATED"/>
    <property type="match status" value="1"/>
</dbReference>
<dbReference type="GO" id="GO:0005886">
    <property type="term" value="C:plasma membrane"/>
    <property type="evidence" value="ECO:0007669"/>
    <property type="project" value="UniProtKB-SubCell"/>
</dbReference>
<proteinExistence type="inferred from homology"/>
<dbReference type="Gene3D" id="1.20.81.30">
    <property type="entry name" value="Type II secretion system (T2SS), domain F"/>
    <property type="match status" value="2"/>
</dbReference>
<evidence type="ECO:0000313" key="10">
    <source>
        <dbReference type="Proteomes" id="UP000184694"/>
    </source>
</evidence>
<sequence>MFAQSDKMRIISALFFSGKVRRKFYLKLAAMTENGLSLNDALETMHERLARKSNPQQMIFSEALLRMQGGGSLADAFYGFIPDAEYMLIKSGVDGGDLPHALELTCGLIEAKQKIVKAIIEALSYPILLCSLLLVFMLVLAHYVVPQLSLIVDPASWRGAAATLYSAALFIGSPSGGLLLCSVAGSLASILSTFPYFTGKLRIKCDKLPPWSLYRLIQGSIWLFTLATMLKANVQLSVVLDDMLESSKRNKWLKERVYAFRAQLNLGKSLGEALDDSGFEFPDKEIVEDLVIYSTLPGFDARLYSIAQQWLTEGIDHIKGQCKILNYALLFQILAVLCSIALAVSSLQQQLSPSVQY</sequence>
<gene>
    <name evidence="9" type="ORF">SAMN02745161_1271</name>
</gene>
<dbReference type="InterPro" id="IPR003004">
    <property type="entry name" value="GspF/PilC"/>
</dbReference>
<evidence type="ECO:0000256" key="3">
    <source>
        <dbReference type="ARBA" id="ARBA00022475"/>
    </source>
</evidence>
<dbReference type="AlphaFoldDB" id="A0A1N6FED7"/>
<feature type="domain" description="Type II secretion system protein GspF" evidence="8">
    <location>
        <begin position="24"/>
        <end position="146"/>
    </location>
</feature>
<reference evidence="10" key="1">
    <citation type="submission" date="2016-11" db="EMBL/GenBank/DDBJ databases">
        <authorList>
            <person name="Varghese N."/>
            <person name="Submissions S."/>
        </authorList>
    </citation>
    <scope>NUCLEOTIDE SEQUENCE [LARGE SCALE GENOMIC DNA]</scope>
    <source>
        <strain evidence="10">DSM 17456</strain>
    </source>
</reference>
<evidence type="ECO:0000256" key="1">
    <source>
        <dbReference type="ARBA" id="ARBA00004651"/>
    </source>
</evidence>
<name>A0A1N6FED7_9BACT</name>
<dbReference type="InterPro" id="IPR042094">
    <property type="entry name" value="T2SS_GspF_sf"/>
</dbReference>